<dbReference type="Gene3D" id="3.40.50.1240">
    <property type="entry name" value="Phosphoglycerate mutase-like"/>
    <property type="match status" value="1"/>
</dbReference>
<name>A0A232FD03_9HYME</name>
<sequence>MKWLRSWRLEAWMTFAYSRKDCNGRFPSCCRLMHGSSNQTITFLEIRHFAANRKYRTSMLEPFTTNVVAVFYRCNSVKSPNKVTSHVSERLTSIVSCKKDGTCDWKSLVYEFEEQVL</sequence>
<evidence type="ECO:0000313" key="2">
    <source>
        <dbReference type="Proteomes" id="UP000215335"/>
    </source>
</evidence>
<proteinExistence type="predicted"/>
<keyword evidence="2" id="KW-1185">Reference proteome</keyword>
<gene>
    <name evidence="1" type="ORF">TSAR_003720</name>
</gene>
<organism evidence="1 2">
    <name type="scientific">Trichomalopsis sarcophagae</name>
    <dbReference type="NCBI Taxonomy" id="543379"/>
    <lineage>
        <taxon>Eukaryota</taxon>
        <taxon>Metazoa</taxon>
        <taxon>Ecdysozoa</taxon>
        <taxon>Arthropoda</taxon>
        <taxon>Hexapoda</taxon>
        <taxon>Insecta</taxon>
        <taxon>Pterygota</taxon>
        <taxon>Neoptera</taxon>
        <taxon>Endopterygota</taxon>
        <taxon>Hymenoptera</taxon>
        <taxon>Apocrita</taxon>
        <taxon>Proctotrupomorpha</taxon>
        <taxon>Chalcidoidea</taxon>
        <taxon>Pteromalidae</taxon>
        <taxon>Pteromalinae</taxon>
        <taxon>Trichomalopsis</taxon>
    </lineage>
</organism>
<protein>
    <submittedName>
        <fullName evidence="1">Uncharacterized protein</fullName>
    </submittedName>
</protein>
<evidence type="ECO:0000313" key="1">
    <source>
        <dbReference type="EMBL" id="OXU28338.1"/>
    </source>
</evidence>
<dbReference type="EMBL" id="NNAY01000444">
    <property type="protein sequence ID" value="OXU28338.1"/>
    <property type="molecule type" value="Genomic_DNA"/>
</dbReference>
<dbReference type="AlphaFoldDB" id="A0A232FD03"/>
<dbReference type="GO" id="GO:0016791">
    <property type="term" value="F:phosphatase activity"/>
    <property type="evidence" value="ECO:0007669"/>
    <property type="project" value="UniProtKB-ARBA"/>
</dbReference>
<dbReference type="Proteomes" id="UP000215335">
    <property type="component" value="Unassembled WGS sequence"/>
</dbReference>
<comment type="caution">
    <text evidence="1">The sequence shown here is derived from an EMBL/GenBank/DDBJ whole genome shotgun (WGS) entry which is preliminary data.</text>
</comment>
<dbReference type="InterPro" id="IPR029033">
    <property type="entry name" value="His_PPase_superfam"/>
</dbReference>
<reference evidence="1 2" key="1">
    <citation type="journal article" date="2017" name="Curr. Biol.">
        <title>The Evolution of Venom by Co-option of Single-Copy Genes.</title>
        <authorList>
            <person name="Martinson E.O."/>
            <person name="Mrinalini"/>
            <person name="Kelkar Y.D."/>
            <person name="Chang C.H."/>
            <person name="Werren J.H."/>
        </authorList>
    </citation>
    <scope>NUCLEOTIDE SEQUENCE [LARGE SCALE GENOMIC DNA]</scope>
    <source>
        <strain evidence="1 2">Alberta</strain>
        <tissue evidence="1">Whole body</tissue>
    </source>
</reference>
<accession>A0A232FD03</accession>